<feature type="transmembrane region" description="Helical" evidence="18">
    <location>
        <begin position="104"/>
        <end position="125"/>
    </location>
</feature>
<evidence type="ECO:0000313" key="21">
    <source>
        <dbReference type="Proteomes" id="UP000835052"/>
    </source>
</evidence>
<feature type="transmembrane region" description="Helical" evidence="18">
    <location>
        <begin position="132"/>
        <end position="153"/>
    </location>
</feature>
<dbReference type="AlphaFoldDB" id="A0A8S1HVB6"/>
<keyword evidence="21" id="KW-1185">Reference proteome</keyword>
<keyword evidence="9 15" id="KW-0067">ATP-binding</keyword>
<accession>A0A8S1HVB6</accession>
<dbReference type="PANTHER" id="PTHR24346:SF84">
    <property type="entry name" value="TESTIS SPECIFIC SERINE KINASE 5"/>
    <property type="match status" value="1"/>
</dbReference>
<dbReference type="GO" id="GO:0005737">
    <property type="term" value="C:cytoplasm"/>
    <property type="evidence" value="ECO:0007669"/>
    <property type="project" value="TreeGrafter"/>
</dbReference>
<keyword evidence="6 16" id="KW-0812">Transmembrane</keyword>
<keyword evidence="14 16" id="KW-0407">Ion channel</keyword>
<dbReference type="InterPro" id="IPR011009">
    <property type="entry name" value="Kinase-like_dom_sf"/>
</dbReference>
<keyword evidence="7 15" id="KW-0547">Nucleotide-binding</keyword>
<organism evidence="20 21">
    <name type="scientific">Caenorhabditis auriculariae</name>
    <dbReference type="NCBI Taxonomy" id="2777116"/>
    <lineage>
        <taxon>Eukaryota</taxon>
        <taxon>Metazoa</taxon>
        <taxon>Ecdysozoa</taxon>
        <taxon>Nematoda</taxon>
        <taxon>Chromadorea</taxon>
        <taxon>Rhabditida</taxon>
        <taxon>Rhabditina</taxon>
        <taxon>Rhabditomorpha</taxon>
        <taxon>Rhabditoidea</taxon>
        <taxon>Rhabditidae</taxon>
        <taxon>Peloderinae</taxon>
        <taxon>Caenorhabditis</taxon>
    </lineage>
</organism>
<sequence>MKREGFCLQSIERRWIPEIGTKKIPCSSALWPPPSVFFVLPPARNDVLCHFAYQSVLKGIATVGESPSFLRPIDISISFAPFAPSSTLPMTAVVQPKNAWLRRVVPQLLLLLSLFVYHLLGAVTYRCLDEQIANITFSEVLFFQFVTLTTIGYGDVAPTTDAARVFTIAFSIIGIPLTMLLIANFGKFVNKAYWMIKMSNDPKIARSKLASDADMPIKTILILYLCTLIVGSLAVPHNGHRYTIDDVYFSFISFATVGLGDKLPELKSKVQSVFTCLYLTWGIMLATALVTALNRKFSTIHYLGRRFKACDVNVWMGDHCFTVSRLVSIVAQEFDAPPKEVRKMLQELDQLIGEATLRKQMSEELAPLAKIDEGFDELSSSFGLSAASVVVSRMNRRDSLVSTPGAPAQNLQTTSIPWPHGAVGDSRPHSHHSHVEEISSKLGTLSHRSPLRPVNPNISRASSRTDSPTVPPRNLYQTPTTPLQPFDNCRSAQPAAPSPLFGRSSHQHHHHRHHQQPSSQHVRTPCGAPRLPKRHIALYTEAFLRRSIEVKSDKKLGNGKYSKVYPARDLTTGRMLAIKAIDMTELSEEVRRKFLPREIECWKSLRHKSIVTMHAQYESPHMIFLVMEYGTSGDLLSYVQKFGALCESKAGLFLCQIIEGLNYMHSKGIAHRDIKLENIILFEKCVKLSDFGFVTKMGTFRPSTTFCGSKAYSAPELLMGQPYNPFLSDIWSVGVVGFVMATDAMPFDESLPNNMIVEQQKSRCYRRWFREYLAPSQKNRVVLPPHCIETLERMLIFEPNGRPTVSECLSLPWVAPYCTEPQPTHSLRVTPSPSPSHA</sequence>
<comment type="subcellular location">
    <subcellularLocation>
        <location evidence="2">Membrane</location>
        <topology evidence="2">Multi-pass membrane protein</topology>
    </subcellularLocation>
</comment>
<dbReference type="GO" id="GO:0005267">
    <property type="term" value="F:potassium channel activity"/>
    <property type="evidence" value="ECO:0007669"/>
    <property type="project" value="InterPro"/>
</dbReference>
<dbReference type="PANTHER" id="PTHR24346">
    <property type="entry name" value="MAP/MICROTUBULE AFFINITY-REGULATING KINASE"/>
    <property type="match status" value="1"/>
</dbReference>
<dbReference type="SUPFAM" id="SSF81324">
    <property type="entry name" value="Voltage-gated potassium channels"/>
    <property type="match status" value="2"/>
</dbReference>
<proteinExistence type="inferred from homology"/>
<dbReference type="PROSITE" id="PS00108">
    <property type="entry name" value="PROTEIN_KINASE_ST"/>
    <property type="match status" value="1"/>
</dbReference>
<evidence type="ECO:0000256" key="14">
    <source>
        <dbReference type="ARBA" id="ARBA00023303"/>
    </source>
</evidence>
<comment type="similarity">
    <text evidence="16">Belongs to the two pore domain potassium channel (TC 1.A.1.8) family.</text>
</comment>
<dbReference type="GO" id="GO:0035556">
    <property type="term" value="P:intracellular signal transduction"/>
    <property type="evidence" value="ECO:0007669"/>
    <property type="project" value="TreeGrafter"/>
</dbReference>
<dbReference type="OrthoDB" id="504170at2759"/>
<keyword evidence="4" id="KW-0723">Serine/threonine-protein kinase</keyword>
<dbReference type="GO" id="GO:0016020">
    <property type="term" value="C:membrane"/>
    <property type="evidence" value="ECO:0007669"/>
    <property type="project" value="UniProtKB-SubCell"/>
</dbReference>
<evidence type="ECO:0000256" key="8">
    <source>
        <dbReference type="ARBA" id="ARBA00022777"/>
    </source>
</evidence>
<comment type="cofactor">
    <cofactor evidence="1">
        <name>Mg(2+)</name>
        <dbReference type="ChEBI" id="CHEBI:18420"/>
    </cofactor>
</comment>
<evidence type="ECO:0000256" key="4">
    <source>
        <dbReference type="ARBA" id="ARBA00022527"/>
    </source>
</evidence>
<protein>
    <recommendedName>
        <fullName evidence="19">Protein kinase domain-containing protein</fullName>
    </recommendedName>
</protein>
<gene>
    <name evidence="20" type="ORF">CAUJ_LOCUS12919</name>
</gene>
<dbReference type="PRINTS" id="PR01333">
    <property type="entry name" value="2POREKCHANEL"/>
</dbReference>
<dbReference type="Gene3D" id="1.10.510.10">
    <property type="entry name" value="Transferase(Phosphotransferase) domain 1"/>
    <property type="match status" value="1"/>
</dbReference>
<evidence type="ECO:0000259" key="19">
    <source>
        <dbReference type="PROSITE" id="PS50011"/>
    </source>
</evidence>
<evidence type="ECO:0000256" key="9">
    <source>
        <dbReference type="ARBA" id="ARBA00022840"/>
    </source>
</evidence>
<evidence type="ECO:0000256" key="2">
    <source>
        <dbReference type="ARBA" id="ARBA00004141"/>
    </source>
</evidence>
<feature type="region of interest" description="Disordered" evidence="17">
    <location>
        <begin position="399"/>
        <end position="529"/>
    </location>
</feature>
<feature type="domain" description="Protein kinase" evidence="19">
    <location>
        <begin position="550"/>
        <end position="814"/>
    </location>
</feature>
<evidence type="ECO:0000256" key="11">
    <source>
        <dbReference type="ARBA" id="ARBA00022989"/>
    </source>
</evidence>
<evidence type="ECO:0000256" key="18">
    <source>
        <dbReference type="SAM" id="Phobius"/>
    </source>
</evidence>
<keyword evidence="5" id="KW-0808">Transferase</keyword>
<dbReference type="InterPro" id="IPR003280">
    <property type="entry name" value="2pore_dom_K_chnl"/>
</dbReference>
<name>A0A8S1HVB6_9PELO</name>
<evidence type="ECO:0000256" key="1">
    <source>
        <dbReference type="ARBA" id="ARBA00001946"/>
    </source>
</evidence>
<dbReference type="InterPro" id="IPR017441">
    <property type="entry name" value="Protein_kinase_ATP_BS"/>
</dbReference>
<evidence type="ECO:0000256" key="10">
    <source>
        <dbReference type="ARBA" id="ARBA00022842"/>
    </source>
</evidence>
<keyword evidence="13 18" id="KW-0472">Membrane</keyword>
<dbReference type="FunFam" id="1.10.510.10:FF:000571">
    <property type="entry name" value="Maternal embryonic leucine zipper kinase"/>
    <property type="match status" value="1"/>
</dbReference>
<dbReference type="Pfam" id="PF00069">
    <property type="entry name" value="Pkinase"/>
    <property type="match status" value="1"/>
</dbReference>
<dbReference type="FunFam" id="3.30.200.20:FF:000042">
    <property type="entry name" value="Aurora kinase A"/>
    <property type="match status" value="1"/>
</dbReference>
<dbReference type="InterPro" id="IPR008271">
    <property type="entry name" value="Ser/Thr_kinase_AS"/>
</dbReference>
<comment type="caution">
    <text evidence="20">The sequence shown here is derived from an EMBL/GenBank/DDBJ whole genome shotgun (WGS) entry which is preliminary data.</text>
</comment>
<dbReference type="Gene3D" id="1.10.287.70">
    <property type="match status" value="1"/>
</dbReference>
<dbReference type="GO" id="GO:0005524">
    <property type="term" value="F:ATP binding"/>
    <property type="evidence" value="ECO:0007669"/>
    <property type="project" value="UniProtKB-UniRule"/>
</dbReference>
<dbReference type="InterPro" id="IPR013099">
    <property type="entry name" value="K_chnl_dom"/>
</dbReference>
<feature type="transmembrane region" description="Helical" evidence="18">
    <location>
        <begin position="215"/>
        <end position="235"/>
    </location>
</feature>
<dbReference type="PROSITE" id="PS00107">
    <property type="entry name" value="PROTEIN_KINASE_ATP"/>
    <property type="match status" value="1"/>
</dbReference>
<evidence type="ECO:0000256" key="16">
    <source>
        <dbReference type="RuleBase" id="RU003857"/>
    </source>
</evidence>
<feature type="binding site" evidence="15">
    <location>
        <position position="579"/>
    </location>
    <ligand>
        <name>ATP</name>
        <dbReference type="ChEBI" id="CHEBI:30616"/>
    </ligand>
</feature>
<evidence type="ECO:0000256" key="6">
    <source>
        <dbReference type="ARBA" id="ARBA00022692"/>
    </source>
</evidence>
<keyword evidence="11 18" id="KW-1133">Transmembrane helix</keyword>
<dbReference type="EMBL" id="CAJGYM010000083">
    <property type="protein sequence ID" value="CAD6197008.1"/>
    <property type="molecule type" value="Genomic_DNA"/>
</dbReference>
<evidence type="ECO:0000313" key="20">
    <source>
        <dbReference type="EMBL" id="CAD6197008.1"/>
    </source>
</evidence>
<evidence type="ECO:0000256" key="7">
    <source>
        <dbReference type="ARBA" id="ARBA00022741"/>
    </source>
</evidence>
<dbReference type="SUPFAM" id="SSF56112">
    <property type="entry name" value="Protein kinase-like (PK-like)"/>
    <property type="match status" value="1"/>
</dbReference>
<feature type="transmembrane region" description="Helical" evidence="18">
    <location>
        <begin position="276"/>
        <end position="293"/>
    </location>
</feature>
<keyword evidence="10" id="KW-0460">Magnesium</keyword>
<dbReference type="InterPro" id="IPR000719">
    <property type="entry name" value="Prot_kinase_dom"/>
</dbReference>
<evidence type="ECO:0000256" key="12">
    <source>
        <dbReference type="ARBA" id="ARBA00023065"/>
    </source>
</evidence>
<dbReference type="PROSITE" id="PS50011">
    <property type="entry name" value="PROTEIN_KINASE_DOM"/>
    <property type="match status" value="1"/>
</dbReference>
<evidence type="ECO:0000256" key="15">
    <source>
        <dbReference type="PROSITE-ProRule" id="PRU10141"/>
    </source>
</evidence>
<evidence type="ECO:0000256" key="5">
    <source>
        <dbReference type="ARBA" id="ARBA00022679"/>
    </source>
</evidence>
<dbReference type="GO" id="GO:0000226">
    <property type="term" value="P:microtubule cytoskeleton organization"/>
    <property type="evidence" value="ECO:0007669"/>
    <property type="project" value="TreeGrafter"/>
</dbReference>
<reference evidence="20" key="1">
    <citation type="submission" date="2020-10" db="EMBL/GenBank/DDBJ databases">
        <authorList>
            <person name="Kikuchi T."/>
        </authorList>
    </citation>
    <scope>NUCLEOTIDE SEQUENCE</scope>
    <source>
        <strain evidence="20">NKZ352</strain>
    </source>
</reference>
<feature type="transmembrane region" description="Helical" evidence="18">
    <location>
        <begin position="247"/>
        <end position="264"/>
    </location>
</feature>
<dbReference type="GO" id="GO:0050321">
    <property type="term" value="F:tau-protein kinase activity"/>
    <property type="evidence" value="ECO:0007669"/>
    <property type="project" value="TreeGrafter"/>
</dbReference>
<evidence type="ECO:0000256" key="13">
    <source>
        <dbReference type="ARBA" id="ARBA00023136"/>
    </source>
</evidence>
<dbReference type="Pfam" id="PF07885">
    <property type="entry name" value="Ion_trans_2"/>
    <property type="match status" value="2"/>
</dbReference>
<keyword evidence="3 16" id="KW-0813">Transport</keyword>
<dbReference type="SMART" id="SM00220">
    <property type="entry name" value="S_TKc"/>
    <property type="match status" value="1"/>
</dbReference>
<feature type="transmembrane region" description="Helical" evidence="18">
    <location>
        <begin position="165"/>
        <end position="189"/>
    </location>
</feature>
<evidence type="ECO:0000256" key="17">
    <source>
        <dbReference type="SAM" id="MobiDB-lite"/>
    </source>
</evidence>
<evidence type="ECO:0000256" key="3">
    <source>
        <dbReference type="ARBA" id="ARBA00022448"/>
    </source>
</evidence>
<keyword evidence="12 16" id="KW-0406">Ion transport</keyword>
<feature type="compositionally biased region" description="Basic residues" evidence="17">
    <location>
        <begin position="505"/>
        <end position="515"/>
    </location>
</feature>
<feature type="compositionally biased region" description="Polar residues" evidence="17">
    <location>
        <begin position="456"/>
        <end position="468"/>
    </location>
</feature>
<keyword evidence="8" id="KW-0418">Kinase</keyword>
<dbReference type="Proteomes" id="UP000835052">
    <property type="component" value="Unassembled WGS sequence"/>
</dbReference>